<accession>A0A137P3J7</accession>
<proteinExistence type="predicted"/>
<evidence type="ECO:0008006" key="3">
    <source>
        <dbReference type="Google" id="ProtNLM"/>
    </source>
</evidence>
<name>A0A137P3J7_CONC2</name>
<reference evidence="1 2" key="1">
    <citation type="journal article" date="2015" name="Genome Biol. Evol.">
        <title>Phylogenomic analyses indicate that early fungi evolved digesting cell walls of algal ancestors of land plants.</title>
        <authorList>
            <person name="Chang Y."/>
            <person name="Wang S."/>
            <person name="Sekimoto S."/>
            <person name="Aerts A.L."/>
            <person name="Choi C."/>
            <person name="Clum A."/>
            <person name="LaButti K.M."/>
            <person name="Lindquist E.A."/>
            <person name="Yee Ngan C."/>
            <person name="Ohm R.A."/>
            <person name="Salamov A.A."/>
            <person name="Grigoriev I.V."/>
            <person name="Spatafora J.W."/>
            <person name="Berbee M.L."/>
        </authorList>
    </citation>
    <scope>NUCLEOTIDE SEQUENCE [LARGE SCALE GENOMIC DNA]</scope>
    <source>
        <strain evidence="1 2">NRRL 28638</strain>
    </source>
</reference>
<organism evidence="1 2">
    <name type="scientific">Conidiobolus coronatus (strain ATCC 28846 / CBS 209.66 / NRRL 28638)</name>
    <name type="common">Delacroixia coronata</name>
    <dbReference type="NCBI Taxonomy" id="796925"/>
    <lineage>
        <taxon>Eukaryota</taxon>
        <taxon>Fungi</taxon>
        <taxon>Fungi incertae sedis</taxon>
        <taxon>Zoopagomycota</taxon>
        <taxon>Entomophthoromycotina</taxon>
        <taxon>Entomophthoromycetes</taxon>
        <taxon>Entomophthorales</taxon>
        <taxon>Ancylistaceae</taxon>
        <taxon>Conidiobolus</taxon>
    </lineage>
</organism>
<gene>
    <name evidence="1" type="ORF">CONCODRAFT_71386</name>
</gene>
<keyword evidence="2" id="KW-1185">Reference proteome</keyword>
<dbReference type="Proteomes" id="UP000070444">
    <property type="component" value="Unassembled WGS sequence"/>
</dbReference>
<evidence type="ECO:0000313" key="1">
    <source>
        <dbReference type="EMBL" id="KXN69595.1"/>
    </source>
</evidence>
<evidence type="ECO:0000313" key="2">
    <source>
        <dbReference type="Proteomes" id="UP000070444"/>
    </source>
</evidence>
<sequence length="180" mass="20885">MDGKEFLINKINRYRGLPSEFHYETNVTAIVNLLLDICDIRGIYGYIIKDESYMIAVRKSIPSELKYRKGDKLIFKETDKPIRGGYLVEEEKPLLIIECKSHRETSDVFLEKDNAQLVTYMSTLNFPYGVLISEYKASIYKGKYTSRSTNVEHERDIGDIVENIDNLMGFIKKACKYDDV</sequence>
<protein>
    <recommendedName>
        <fullName evidence="3">Type I restriction enzyme R protein N-terminal domain-containing protein</fullName>
    </recommendedName>
</protein>
<dbReference type="EMBL" id="KQ964530">
    <property type="protein sequence ID" value="KXN69595.1"/>
    <property type="molecule type" value="Genomic_DNA"/>
</dbReference>
<dbReference type="AlphaFoldDB" id="A0A137P3J7"/>